<comment type="caution">
    <text evidence="1">The sequence shown here is derived from an EMBL/GenBank/DDBJ whole genome shotgun (WGS) entry which is preliminary data.</text>
</comment>
<keyword evidence="2" id="KW-1185">Reference proteome</keyword>
<accession>A0AA47NV16</accession>
<evidence type="ECO:0000313" key="1">
    <source>
        <dbReference type="EMBL" id="KAK0138093.1"/>
    </source>
</evidence>
<organism evidence="1 2">
    <name type="scientific">Merluccius polli</name>
    <name type="common">Benguela hake</name>
    <name type="synonym">Merluccius cadenati</name>
    <dbReference type="NCBI Taxonomy" id="89951"/>
    <lineage>
        <taxon>Eukaryota</taxon>
        <taxon>Metazoa</taxon>
        <taxon>Chordata</taxon>
        <taxon>Craniata</taxon>
        <taxon>Vertebrata</taxon>
        <taxon>Euteleostomi</taxon>
        <taxon>Actinopterygii</taxon>
        <taxon>Neopterygii</taxon>
        <taxon>Teleostei</taxon>
        <taxon>Neoteleostei</taxon>
        <taxon>Acanthomorphata</taxon>
        <taxon>Zeiogadaria</taxon>
        <taxon>Gadariae</taxon>
        <taxon>Gadiformes</taxon>
        <taxon>Gadoidei</taxon>
        <taxon>Merlucciidae</taxon>
        <taxon>Merluccius</taxon>
    </lineage>
</organism>
<evidence type="ECO:0000313" key="2">
    <source>
        <dbReference type="Proteomes" id="UP001174136"/>
    </source>
</evidence>
<reference evidence="1" key="1">
    <citation type="journal article" date="2023" name="Front. Mar. Sci.">
        <title>A new Merluccius polli reference genome to investigate the effects of global change in West African waters.</title>
        <authorList>
            <person name="Mateo J.L."/>
            <person name="Blanco-Fernandez C."/>
            <person name="Garcia-Vazquez E."/>
            <person name="Machado-Schiaffino G."/>
        </authorList>
    </citation>
    <scope>NUCLEOTIDE SEQUENCE</scope>
    <source>
        <strain evidence="1">C29</strain>
        <tissue evidence="1">Fin</tissue>
    </source>
</reference>
<name>A0AA47NV16_MERPO</name>
<gene>
    <name evidence="1" type="ORF">N1851_025635</name>
</gene>
<dbReference type="Proteomes" id="UP001174136">
    <property type="component" value="Unassembled WGS sequence"/>
</dbReference>
<dbReference type="AlphaFoldDB" id="A0AA47NV16"/>
<proteinExistence type="predicted"/>
<dbReference type="EMBL" id="JAOPHQ010004835">
    <property type="protein sequence ID" value="KAK0138093.1"/>
    <property type="molecule type" value="Genomic_DNA"/>
</dbReference>
<protein>
    <submittedName>
        <fullName evidence="1">Uncharacterized protein</fullName>
    </submittedName>
</protein>
<sequence length="93" mass="10994">MDNLTITAKSVPEGRWILEDLVKLIDWARMDFKPAKSRSLVLRRGCVQDQFRFKIREDIILTVQEKPVKILGKWYMADLNDKERRCSFKLKPG</sequence>